<dbReference type="GO" id="GO:0006303">
    <property type="term" value="P:double-strand break repair via nonhomologous end joining"/>
    <property type="evidence" value="ECO:0007669"/>
    <property type="project" value="UniProtKB-UniRule"/>
</dbReference>
<dbReference type="GO" id="GO:0006310">
    <property type="term" value="P:DNA recombination"/>
    <property type="evidence" value="ECO:0007669"/>
    <property type="project" value="UniProtKB-KW"/>
</dbReference>
<evidence type="ECO:0000313" key="5">
    <source>
        <dbReference type="Proteomes" id="UP000077177"/>
    </source>
</evidence>
<dbReference type="KEGG" id="fla:SY85_09225"/>
<dbReference type="SUPFAM" id="SSF100939">
    <property type="entry name" value="SPOC domain-like"/>
    <property type="match status" value="1"/>
</dbReference>
<evidence type="ECO:0000313" key="4">
    <source>
        <dbReference type="EMBL" id="ANE50658.1"/>
    </source>
</evidence>
<proteinExistence type="inferred from homology"/>
<dbReference type="OrthoDB" id="9795084at2"/>
<dbReference type="InterPro" id="IPR006164">
    <property type="entry name" value="DNA_bd_Ku70/Ku80"/>
</dbReference>
<sequence length="257" mass="29180">MRAIWSGTLGFGLVNIPVKLVSAVQSEAIDFDMLSRDDLAPVRYARIDTATGNEVEWKDIVKGYQYAKGKYVVVDEEDFEKASPQKSRSIDILQFAKSDEIDPIYFEKPYYIVPAKGGEKSYRLLVKALEETESVGIAEFMLRNREHVCAIKPYKNVLLLDQMRYQEEIKEVPEAAKSTKVTAQELELAKKLITNLTETFDPTAFKDTYIAELKKVIKAKAAGKHIRIAEPEERPTATVKDLMDILKRSLEKGKKRA</sequence>
<name>A0A172TUK7_9BACT</name>
<dbReference type="SMART" id="SM00559">
    <property type="entry name" value="Ku78"/>
    <property type="match status" value="1"/>
</dbReference>
<keyword evidence="5" id="KW-1185">Reference proteome</keyword>
<dbReference type="Gene3D" id="2.40.290.10">
    <property type="match status" value="1"/>
</dbReference>
<dbReference type="InterPro" id="IPR009187">
    <property type="entry name" value="Prok_Ku"/>
</dbReference>
<dbReference type="PATRIC" id="fig|1492898.3.peg.1986"/>
<dbReference type="Pfam" id="PF02735">
    <property type="entry name" value="Ku"/>
    <property type="match status" value="1"/>
</dbReference>
<keyword evidence="1 2" id="KW-0238">DNA-binding</keyword>
<gene>
    <name evidence="2" type="primary">ku</name>
    <name evidence="4" type="ORF">SY85_09225</name>
</gene>
<reference evidence="4 5" key="2">
    <citation type="journal article" date="2016" name="Int. J. Syst. Evol. Microbiol.">
        <title>Flavisolibacter tropicus sp. nov., isolated from tropical soil.</title>
        <authorList>
            <person name="Lee J.J."/>
            <person name="Kang M.S."/>
            <person name="Kim G.S."/>
            <person name="Lee C.S."/>
            <person name="Lim S."/>
            <person name="Lee J."/>
            <person name="Roh S.H."/>
            <person name="Kang H."/>
            <person name="Ha J.M."/>
            <person name="Bae S."/>
            <person name="Jung H.Y."/>
            <person name="Kim M.K."/>
        </authorList>
    </citation>
    <scope>NUCLEOTIDE SEQUENCE [LARGE SCALE GENOMIC DNA]</scope>
    <source>
        <strain evidence="4 5">LCS9</strain>
    </source>
</reference>
<keyword evidence="2" id="KW-0227">DNA damage</keyword>
<keyword evidence="2" id="KW-0233">DNA recombination</keyword>
<dbReference type="STRING" id="1492898.SY85_09225"/>
<comment type="similarity">
    <text evidence="2">Belongs to the prokaryotic Ku family.</text>
</comment>
<dbReference type="PANTHER" id="PTHR41251">
    <property type="entry name" value="NON-HOMOLOGOUS END JOINING PROTEIN KU"/>
    <property type="match status" value="1"/>
</dbReference>
<dbReference type="GO" id="GO:0003690">
    <property type="term" value="F:double-stranded DNA binding"/>
    <property type="evidence" value="ECO:0007669"/>
    <property type="project" value="UniProtKB-UniRule"/>
</dbReference>
<dbReference type="PANTHER" id="PTHR41251:SF1">
    <property type="entry name" value="NON-HOMOLOGOUS END JOINING PROTEIN KU"/>
    <property type="match status" value="1"/>
</dbReference>
<dbReference type="Proteomes" id="UP000077177">
    <property type="component" value="Chromosome"/>
</dbReference>
<evidence type="ECO:0000256" key="2">
    <source>
        <dbReference type="HAMAP-Rule" id="MF_01875"/>
    </source>
</evidence>
<dbReference type="NCBIfam" id="TIGR02772">
    <property type="entry name" value="Ku_bact"/>
    <property type="match status" value="1"/>
</dbReference>
<accession>A0A172TUK7</accession>
<reference evidence="5" key="1">
    <citation type="submission" date="2015-01" db="EMBL/GenBank/DDBJ databases">
        <title>Flavisolibacter sp./LCS9/ whole genome sequencing.</title>
        <authorList>
            <person name="Kim M.K."/>
            <person name="Srinivasan S."/>
            <person name="Lee J.-J."/>
        </authorList>
    </citation>
    <scope>NUCLEOTIDE SEQUENCE [LARGE SCALE GENOMIC DNA]</scope>
    <source>
        <strain evidence="5">LCS9</strain>
    </source>
</reference>
<protein>
    <recommendedName>
        <fullName evidence="2">Non-homologous end joining protein Ku</fullName>
    </recommendedName>
</protein>
<comment type="function">
    <text evidence="2">With LigD forms a non-homologous end joining (NHEJ) DNA repair enzyme, which repairs dsDNA breaks with reduced fidelity. Binds linear dsDNA with 5'- and 3'- overhangs but not closed circular dsDNA nor ssDNA. Recruits and stimulates the ligase activity of LigD.</text>
</comment>
<dbReference type="PIRSF" id="PIRSF006493">
    <property type="entry name" value="Prok_Ku"/>
    <property type="match status" value="1"/>
</dbReference>
<dbReference type="InterPro" id="IPR016194">
    <property type="entry name" value="SPOC-like_C_dom_sf"/>
</dbReference>
<dbReference type="HAMAP" id="MF_01875">
    <property type="entry name" value="Prokaryotic_Ku"/>
    <property type="match status" value="1"/>
</dbReference>
<keyword evidence="2" id="KW-0234">DNA repair</keyword>
<comment type="subunit">
    <text evidence="2">Homodimer. Interacts with LigD.</text>
</comment>
<dbReference type="EMBL" id="CP011390">
    <property type="protein sequence ID" value="ANE50658.1"/>
    <property type="molecule type" value="Genomic_DNA"/>
</dbReference>
<organism evidence="4 5">
    <name type="scientific">Flavisolibacter tropicus</name>
    <dbReference type="NCBI Taxonomy" id="1492898"/>
    <lineage>
        <taxon>Bacteria</taxon>
        <taxon>Pseudomonadati</taxon>
        <taxon>Bacteroidota</taxon>
        <taxon>Chitinophagia</taxon>
        <taxon>Chitinophagales</taxon>
        <taxon>Chitinophagaceae</taxon>
        <taxon>Flavisolibacter</taxon>
    </lineage>
</organism>
<dbReference type="RefSeq" id="WP_066403830.1">
    <property type="nucleotide sequence ID" value="NZ_CP011390.1"/>
</dbReference>
<dbReference type="CDD" id="cd00789">
    <property type="entry name" value="KU_like"/>
    <property type="match status" value="1"/>
</dbReference>
<evidence type="ECO:0000259" key="3">
    <source>
        <dbReference type="SMART" id="SM00559"/>
    </source>
</evidence>
<evidence type="ECO:0000256" key="1">
    <source>
        <dbReference type="ARBA" id="ARBA00023125"/>
    </source>
</evidence>
<dbReference type="AlphaFoldDB" id="A0A172TUK7"/>
<feature type="domain" description="Ku" evidence="3">
    <location>
        <begin position="52"/>
        <end position="180"/>
    </location>
</feature>